<dbReference type="Gene3D" id="2.170.130.10">
    <property type="entry name" value="TonB-dependent receptor, plug domain"/>
    <property type="match status" value="1"/>
</dbReference>
<sequence length="953" mass="106008">MNFLSKYKYIQWLAAGCLMGIGLKAHAQMITGATLPDSTRGDSTLFTQVDLGLRQEKAWRSTASTYTLDGKDLNRMFTGNLLNTLQGRIPGLTVVTGSGEPGYDSPTMYIRGRSSWNTNQVIILLDGFRVDQNALSALSPNEIASVTLLKDAASLSLYGLEGAGGVISVRTIKGKSMDKNQLVINGRYGIQSPIELPKVMNAYDYTRLYNEALANDGLPEKYPDPTLYQKSGDPYHPNVDWYQELLNPTSNIQDYNLSFRGGNRHARYFVLMDYTNYIGLYKNAQAIDKDFGTNAQYNKLNLRANVEIDLTKNLLVKANISGITEDRKTPAGFTASSLFTNLMRVPAAAFPVKNPNGSWGNSSVYAFNPIELLQQNGIYSAHTRTLQTDFTFRQKLDVLTQGLNLVGGVSFNNQYVGFYQTLFSVPSYEILKGADDQPVLGGDGQPTYKQIGSISQSSNDGGGNHWNRNTTQLGLNYDRGFGLNHYTGMLLAMKKNYSHNGQTYEVHTQGLTGNFTYDYAQKYILNVSAAYMGSADFQKGHRYGLFPSIGLGWVMSSEPFMQNSKAVDFLKLRASYGTTGSINEDYRFLYRQNAVGASGWIFGSNNAGKGGMTEGPFANPDATWEQKTILNLGVDVRLFKHLEATIDLFDEHQSGIYEVASADVPAFAGFNLPFTNSGVVDNTGLEAVITYRNQDHDFKYFVSGSFAYARNKIKEKSEDAEPFDYLYDKGYPINQTRGLLFDGYYGQDDFDAEGNLKQGLAVSSYGQLHPGDLKFKDLDGNGVINKYDMKPIGYTDIPEITLGFNLGFTYKHFDFDAFLQGVMNRSVTLLGAAYDYTHPFAGNNNITEFSKNYWTPETAATATSPRLSTLQNPNNDQMADYWMRNGNFLKLRSLELGYTFSVKKWLRGLEGIRVFASGTNLFTWDKLADLEAENVSMGYPLTKVVSFGFNVKF</sequence>
<keyword evidence="1" id="KW-0998">Cell outer membrane</keyword>
<dbReference type="RefSeq" id="WP_146782259.1">
    <property type="nucleotide sequence ID" value="NZ_CP042434.1"/>
</dbReference>
<dbReference type="Proteomes" id="UP000321291">
    <property type="component" value="Chromosome"/>
</dbReference>
<dbReference type="Pfam" id="PF07715">
    <property type="entry name" value="Plug"/>
    <property type="match status" value="1"/>
</dbReference>
<keyword evidence="1" id="KW-0813">Transport</keyword>
<keyword evidence="1" id="KW-0472">Membrane</keyword>
<gene>
    <name evidence="4" type="ORF">FSB73_11780</name>
</gene>
<dbReference type="InterPro" id="IPR023996">
    <property type="entry name" value="TonB-dep_OMP_SusC/RagA"/>
</dbReference>
<dbReference type="PROSITE" id="PS00018">
    <property type="entry name" value="EF_HAND_1"/>
    <property type="match status" value="1"/>
</dbReference>
<dbReference type="OrthoDB" id="9768177at2"/>
<name>A0A5B8VM35_9BACT</name>
<dbReference type="PROSITE" id="PS52016">
    <property type="entry name" value="TONB_DEPENDENT_REC_3"/>
    <property type="match status" value="1"/>
</dbReference>
<keyword evidence="1" id="KW-1134">Transmembrane beta strand</keyword>
<evidence type="ECO:0000313" key="5">
    <source>
        <dbReference type="Proteomes" id="UP000321291"/>
    </source>
</evidence>
<dbReference type="GO" id="GO:0009279">
    <property type="term" value="C:cell outer membrane"/>
    <property type="evidence" value="ECO:0007669"/>
    <property type="project" value="UniProtKB-SubCell"/>
</dbReference>
<evidence type="ECO:0000256" key="2">
    <source>
        <dbReference type="SAM" id="SignalP"/>
    </source>
</evidence>
<keyword evidence="2" id="KW-0732">Signal</keyword>
<feature type="signal peptide" evidence="2">
    <location>
        <begin position="1"/>
        <end position="27"/>
    </location>
</feature>
<organism evidence="4 5">
    <name type="scientific">Arachidicoccus ginsenosidivorans</name>
    <dbReference type="NCBI Taxonomy" id="496057"/>
    <lineage>
        <taxon>Bacteria</taxon>
        <taxon>Pseudomonadati</taxon>
        <taxon>Bacteroidota</taxon>
        <taxon>Chitinophagia</taxon>
        <taxon>Chitinophagales</taxon>
        <taxon>Chitinophagaceae</taxon>
        <taxon>Arachidicoccus</taxon>
    </lineage>
</organism>
<comment type="similarity">
    <text evidence="1">Belongs to the TonB-dependent receptor family.</text>
</comment>
<comment type="subcellular location">
    <subcellularLocation>
        <location evidence="1">Cell outer membrane</location>
        <topology evidence="1">Multi-pass membrane protein</topology>
    </subcellularLocation>
</comment>
<dbReference type="InterPro" id="IPR037066">
    <property type="entry name" value="Plug_dom_sf"/>
</dbReference>
<dbReference type="InterPro" id="IPR039426">
    <property type="entry name" value="TonB-dep_rcpt-like"/>
</dbReference>
<dbReference type="SUPFAM" id="SSF56935">
    <property type="entry name" value="Porins"/>
    <property type="match status" value="1"/>
</dbReference>
<feature type="chain" id="PRO_5022996207" evidence="2">
    <location>
        <begin position="28"/>
        <end position="953"/>
    </location>
</feature>
<dbReference type="InterPro" id="IPR012910">
    <property type="entry name" value="Plug_dom"/>
</dbReference>
<evidence type="ECO:0000313" key="4">
    <source>
        <dbReference type="EMBL" id="QEC72253.1"/>
    </source>
</evidence>
<keyword evidence="1" id="KW-0812">Transmembrane</keyword>
<feature type="domain" description="TonB-dependent receptor plug" evidence="3">
    <location>
        <begin position="61"/>
        <end position="166"/>
    </location>
</feature>
<protein>
    <submittedName>
        <fullName evidence="4">SusC/RagA family TonB-linked outer membrane protein</fullName>
    </submittedName>
</protein>
<dbReference type="InterPro" id="IPR018247">
    <property type="entry name" value="EF_Hand_1_Ca_BS"/>
</dbReference>
<dbReference type="NCBIfam" id="TIGR04056">
    <property type="entry name" value="OMP_RagA_SusC"/>
    <property type="match status" value="1"/>
</dbReference>
<evidence type="ECO:0000256" key="1">
    <source>
        <dbReference type="PROSITE-ProRule" id="PRU01360"/>
    </source>
</evidence>
<evidence type="ECO:0000259" key="3">
    <source>
        <dbReference type="Pfam" id="PF07715"/>
    </source>
</evidence>
<reference evidence="4 5" key="1">
    <citation type="journal article" date="2017" name="Int. J. Syst. Evol. Microbiol.">
        <title>Arachidicoccus ginsenosidivorans sp. nov., with ginsenoside-converting activity isolated from ginseng cultivating soil.</title>
        <authorList>
            <person name="Siddiqi M.Z."/>
            <person name="Aslam Z."/>
            <person name="Im W.T."/>
        </authorList>
    </citation>
    <scope>NUCLEOTIDE SEQUENCE [LARGE SCALE GENOMIC DNA]</scope>
    <source>
        <strain evidence="4 5">Gsoil 809</strain>
    </source>
</reference>
<dbReference type="AlphaFoldDB" id="A0A5B8VM35"/>
<proteinExistence type="inferred from homology"/>
<dbReference type="KEGG" id="agi:FSB73_11780"/>
<dbReference type="EMBL" id="CP042434">
    <property type="protein sequence ID" value="QEC72253.1"/>
    <property type="molecule type" value="Genomic_DNA"/>
</dbReference>
<keyword evidence="5" id="KW-1185">Reference proteome</keyword>
<accession>A0A5B8VM35</accession>